<name>A0A6S6TKR3_9BACT</name>
<sequence length="203" mass="24058">MKSKIEETESIYLDMNVIVDYMKKRKAFSIKPKESQNIFDFNLDFLIPHQKMNDLKLNFIFPYSPAHIEETANIQRDSKLEKEEALKHITNQLNFILELSKGYEYLPSSSAILLKKEHPLECYKRVIKDYALTIEAEENEKFKESFRDEKSYKEFHNETTPSSIHIPMYEKIQEEYKINKKKLIDLPVNEVLKDKNVLTQTAS</sequence>
<reference evidence="1" key="1">
    <citation type="submission" date="2020-01" db="EMBL/GenBank/DDBJ databases">
        <authorList>
            <person name="Meier V. D."/>
            <person name="Meier V D."/>
        </authorList>
    </citation>
    <scope>NUCLEOTIDE SEQUENCE</scope>
    <source>
        <strain evidence="1">HLG_WM_MAG_05</strain>
    </source>
</reference>
<accession>A0A6S6TKR3</accession>
<proteinExistence type="predicted"/>
<evidence type="ECO:0000313" key="1">
    <source>
        <dbReference type="EMBL" id="CAA6815585.1"/>
    </source>
</evidence>
<dbReference type="EMBL" id="CACVAU010000046">
    <property type="protein sequence ID" value="CAA6815585.1"/>
    <property type="molecule type" value="Genomic_DNA"/>
</dbReference>
<organism evidence="1">
    <name type="scientific">uncultured Sulfurovum sp</name>
    <dbReference type="NCBI Taxonomy" id="269237"/>
    <lineage>
        <taxon>Bacteria</taxon>
        <taxon>Pseudomonadati</taxon>
        <taxon>Campylobacterota</taxon>
        <taxon>Epsilonproteobacteria</taxon>
        <taxon>Campylobacterales</taxon>
        <taxon>Sulfurovaceae</taxon>
        <taxon>Sulfurovum</taxon>
        <taxon>environmental samples</taxon>
    </lineage>
</organism>
<dbReference type="AlphaFoldDB" id="A0A6S6TKR3"/>
<protein>
    <submittedName>
        <fullName evidence="1">Uncharacterized protein</fullName>
    </submittedName>
</protein>
<gene>
    <name evidence="1" type="ORF">HELGO_WM40548</name>
</gene>